<dbReference type="InterPro" id="IPR001245">
    <property type="entry name" value="Ser-Thr/Tyr_kinase_cat_dom"/>
</dbReference>
<keyword evidence="6" id="KW-0418">Kinase</keyword>
<keyword evidence="7" id="KW-1185">Reference proteome</keyword>
<dbReference type="Proteomes" id="UP000076722">
    <property type="component" value="Unassembled WGS sequence"/>
</dbReference>
<dbReference type="Pfam" id="PF07714">
    <property type="entry name" value="PK_Tyr_Ser-Thr"/>
    <property type="match status" value="1"/>
</dbReference>
<dbReference type="PROSITE" id="PS00107">
    <property type="entry name" value="PROTEIN_KINASE_ATP"/>
    <property type="match status" value="1"/>
</dbReference>
<evidence type="ECO:0000256" key="1">
    <source>
        <dbReference type="ARBA" id="ARBA00022527"/>
    </source>
</evidence>
<dbReference type="PROSITE" id="PS50011">
    <property type="entry name" value="PROTEIN_KINASE_DOM"/>
    <property type="match status" value="2"/>
</dbReference>
<gene>
    <name evidence="6" type="ORF">SISNIDRAFT_284503</name>
</gene>
<keyword evidence="6" id="KW-0808">Transferase</keyword>
<feature type="binding site" evidence="4">
    <location>
        <position position="442"/>
    </location>
    <ligand>
        <name>ATP</name>
        <dbReference type="ChEBI" id="CHEBI:30616"/>
    </ligand>
</feature>
<keyword evidence="1" id="KW-0723">Serine/threonine-protein kinase</keyword>
<evidence type="ECO:0000256" key="2">
    <source>
        <dbReference type="ARBA" id="ARBA00022741"/>
    </source>
</evidence>
<feature type="domain" description="Protein kinase" evidence="5">
    <location>
        <begin position="410"/>
        <end position="558"/>
    </location>
</feature>
<dbReference type="GO" id="GO:0005524">
    <property type="term" value="F:ATP binding"/>
    <property type="evidence" value="ECO:0007669"/>
    <property type="project" value="UniProtKB-UniRule"/>
</dbReference>
<evidence type="ECO:0000256" key="4">
    <source>
        <dbReference type="PROSITE-ProRule" id="PRU10141"/>
    </source>
</evidence>
<dbReference type="SUPFAM" id="SSF56112">
    <property type="entry name" value="Protein kinase-like (PK-like)"/>
    <property type="match status" value="2"/>
</dbReference>
<sequence>MYGGLGEIPRALLRMILLVRYPFKVLCYVDRSYSAIVAISYEPLKFIARSRLFNKVSGDVWICDWRTASLYPAANGRVSSQPVETYPGEETSMPTDRRLVIVKTFNTRSIDPHLTELIALSELKHRHISQIYDVFVGYDTSDVYVISEYAEGNLRSLIDTQNGRPLSLPVISSIFVQLANAIHHVHSLGWMHRNICPESVMVTPQGVGTYKTAKEVPLSDWDPVYLIQLANFEDCHYVDTYRSAPHRHGCKSHWYDAPEVLLSEERHSRAMDMWSLGALLVELVNLKPLFPGSGPFMQLYGLQSLLGGFEPDETTSESELHGGGTWQEGLDLSSHELPVLLTHKLRPKPMDELFHREVPLSMMKLTAQLLRYDPELRMTSAQCLDHPFTVDEFFKPLRLSVADLTGKVVKLGPFPIGYGGYGEVWRGKLHADDGSFQEVAIKLMKTVFPDELSRIKVRKRIHREMTVWHQLSHQNVVPLLGFASHLDPIGALVSPWFANGNAREYVRKHDASLQFRDRLTLVRDIAEGMFYLHSLHNPIVHGDLRAVRNDLEYYCIVV</sequence>
<evidence type="ECO:0000313" key="6">
    <source>
        <dbReference type="EMBL" id="KZS96711.1"/>
    </source>
</evidence>
<dbReference type="GO" id="GO:0004674">
    <property type="term" value="F:protein serine/threonine kinase activity"/>
    <property type="evidence" value="ECO:0007669"/>
    <property type="project" value="UniProtKB-KW"/>
</dbReference>
<dbReference type="Gene3D" id="1.10.510.10">
    <property type="entry name" value="Transferase(Phosphotransferase) domain 1"/>
    <property type="match status" value="2"/>
</dbReference>
<proteinExistence type="predicted"/>
<dbReference type="STRING" id="1314777.A0A164Y9I3"/>
<evidence type="ECO:0000313" key="7">
    <source>
        <dbReference type="Proteomes" id="UP000076722"/>
    </source>
</evidence>
<accession>A0A164Y9I3</accession>
<name>A0A164Y9I3_9AGAM</name>
<dbReference type="PANTHER" id="PTHR24055">
    <property type="entry name" value="MITOGEN-ACTIVATED PROTEIN KINASE"/>
    <property type="match status" value="1"/>
</dbReference>
<reference evidence="6 7" key="1">
    <citation type="journal article" date="2016" name="Mol. Biol. Evol.">
        <title>Comparative Genomics of Early-Diverging Mushroom-Forming Fungi Provides Insights into the Origins of Lignocellulose Decay Capabilities.</title>
        <authorList>
            <person name="Nagy L.G."/>
            <person name="Riley R."/>
            <person name="Tritt A."/>
            <person name="Adam C."/>
            <person name="Daum C."/>
            <person name="Floudas D."/>
            <person name="Sun H."/>
            <person name="Yadav J.S."/>
            <person name="Pangilinan J."/>
            <person name="Larsson K.H."/>
            <person name="Matsuura K."/>
            <person name="Barry K."/>
            <person name="Labutti K."/>
            <person name="Kuo R."/>
            <person name="Ohm R.A."/>
            <person name="Bhattacharya S.S."/>
            <person name="Shirouzu T."/>
            <person name="Yoshinaga Y."/>
            <person name="Martin F.M."/>
            <person name="Grigoriev I.V."/>
            <person name="Hibbett D.S."/>
        </authorList>
    </citation>
    <scope>NUCLEOTIDE SEQUENCE [LARGE SCALE GENOMIC DNA]</scope>
    <source>
        <strain evidence="6 7">HHB9708</strain>
    </source>
</reference>
<keyword evidence="3 4" id="KW-0067">ATP-binding</keyword>
<dbReference type="InterPro" id="IPR000719">
    <property type="entry name" value="Prot_kinase_dom"/>
</dbReference>
<protein>
    <submittedName>
        <fullName evidence="6">Kinase-like protein</fullName>
    </submittedName>
</protein>
<feature type="domain" description="Protein kinase" evidence="5">
    <location>
        <begin position="46"/>
        <end position="389"/>
    </location>
</feature>
<keyword evidence="2 4" id="KW-0547">Nucleotide-binding</keyword>
<organism evidence="6 7">
    <name type="scientific">Sistotremastrum niveocremeum HHB9708</name>
    <dbReference type="NCBI Taxonomy" id="1314777"/>
    <lineage>
        <taxon>Eukaryota</taxon>
        <taxon>Fungi</taxon>
        <taxon>Dikarya</taxon>
        <taxon>Basidiomycota</taxon>
        <taxon>Agaricomycotina</taxon>
        <taxon>Agaricomycetes</taxon>
        <taxon>Sistotremastrales</taxon>
        <taxon>Sistotremastraceae</taxon>
        <taxon>Sertulicium</taxon>
        <taxon>Sertulicium niveocremeum</taxon>
    </lineage>
</organism>
<dbReference type="Pfam" id="PF00069">
    <property type="entry name" value="Pkinase"/>
    <property type="match status" value="1"/>
</dbReference>
<dbReference type="AlphaFoldDB" id="A0A164Y9I3"/>
<dbReference type="EMBL" id="KV419398">
    <property type="protein sequence ID" value="KZS96711.1"/>
    <property type="molecule type" value="Genomic_DNA"/>
</dbReference>
<evidence type="ECO:0000259" key="5">
    <source>
        <dbReference type="PROSITE" id="PS50011"/>
    </source>
</evidence>
<evidence type="ECO:0000256" key="3">
    <source>
        <dbReference type="ARBA" id="ARBA00022840"/>
    </source>
</evidence>
<dbReference type="InterPro" id="IPR017441">
    <property type="entry name" value="Protein_kinase_ATP_BS"/>
</dbReference>
<dbReference type="InterPro" id="IPR011009">
    <property type="entry name" value="Kinase-like_dom_sf"/>
</dbReference>
<dbReference type="InterPro" id="IPR050117">
    <property type="entry name" value="MAPK"/>
</dbReference>